<dbReference type="PaxDb" id="610130-Closa_3305"/>
<dbReference type="Gene3D" id="3.40.109.10">
    <property type="entry name" value="NADH Oxidase"/>
    <property type="match status" value="1"/>
</dbReference>
<comment type="similarity">
    <text evidence="2">Belongs to the nitroreductase family.</text>
</comment>
<dbReference type="PANTHER" id="PTHR43673:SF2">
    <property type="entry name" value="NITROREDUCTASE"/>
    <property type="match status" value="1"/>
</dbReference>
<dbReference type="SUPFAM" id="SSF55469">
    <property type="entry name" value="FMN-dependent nitroreductase-like"/>
    <property type="match status" value="1"/>
</dbReference>
<dbReference type="EMBL" id="CP002109">
    <property type="protein sequence ID" value="ADL05834.1"/>
    <property type="molecule type" value="Genomic_DNA"/>
</dbReference>
<keyword evidence="8" id="KW-1185">Reference proteome</keyword>
<keyword evidence="5" id="KW-0560">Oxidoreductase</keyword>
<protein>
    <submittedName>
        <fullName evidence="7">Nitroreductase</fullName>
    </submittedName>
</protein>
<dbReference type="InterPro" id="IPR029479">
    <property type="entry name" value="Nitroreductase"/>
</dbReference>
<evidence type="ECO:0000256" key="5">
    <source>
        <dbReference type="ARBA" id="ARBA00023002"/>
    </source>
</evidence>
<dbReference type="STRING" id="610130.Closa_3305"/>
<organism evidence="7 8">
    <name type="scientific">Lacrimispora saccharolytica (strain ATCC 35040 / DSM 2544 / NRCC 2533 / WM1)</name>
    <name type="common">Clostridium saccharolyticum</name>
    <dbReference type="NCBI Taxonomy" id="610130"/>
    <lineage>
        <taxon>Bacteria</taxon>
        <taxon>Bacillati</taxon>
        <taxon>Bacillota</taxon>
        <taxon>Clostridia</taxon>
        <taxon>Lachnospirales</taxon>
        <taxon>Lachnospiraceae</taxon>
        <taxon>Lacrimispora</taxon>
    </lineage>
</organism>
<dbReference type="InterPro" id="IPR000415">
    <property type="entry name" value="Nitroreductase-like"/>
</dbReference>
<keyword evidence="4" id="KW-0288">FMN</keyword>
<keyword evidence="3" id="KW-0285">Flavoprotein</keyword>
<dbReference type="AlphaFoldDB" id="D9R983"/>
<dbReference type="PANTHER" id="PTHR43673">
    <property type="entry name" value="NAD(P)H NITROREDUCTASE YDGI-RELATED"/>
    <property type="match status" value="1"/>
</dbReference>
<dbReference type="GO" id="GO:0016491">
    <property type="term" value="F:oxidoreductase activity"/>
    <property type="evidence" value="ECO:0007669"/>
    <property type="project" value="UniProtKB-KW"/>
</dbReference>
<dbReference type="eggNOG" id="COG0778">
    <property type="taxonomic scope" value="Bacteria"/>
</dbReference>
<dbReference type="Pfam" id="PF00881">
    <property type="entry name" value="Nitroreductase"/>
    <property type="match status" value="1"/>
</dbReference>
<sequence length="190" mass="20887">MNETLKVIGKRYSCRDYKKDMLPDEILQAIAEAAIQAPSGMNRQAWRVIVVKDQDLMNDLETEGLSYLAAMEDQSLYNKIIEHGGRLFYGAPCMIVVPIDPEQYAPALIDCGILCQNITLAATSLGIANIMCGFTGLAFASGTRSAEFSKRLGFPDDYVFGCSVLLGYANTEVAPHSPDKSKISFIEYEP</sequence>
<comment type="cofactor">
    <cofactor evidence="1">
        <name>FMN</name>
        <dbReference type="ChEBI" id="CHEBI:58210"/>
    </cofactor>
</comment>
<evidence type="ECO:0000259" key="6">
    <source>
        <dbReference type="Pfam" id="PF00881"/>
    </source>
</evidence>
<dbReference type="OrthoDB" id="9783470at2"/>
<dbReference type="RefSeq" id="WP_013273904.1">
    <property type="nucleotide sequence ID" value="NC_014376.1"/>
</dbReference>
<accession>D9R983</accession>
<evidence type="ECO:0000256" key="2">
    <source>
        <dbReference type="ARBA" id="ARBA00007118"/>
    </source>
</evidence>
<dbReference type="Proteomes" id="UP000001662">
    <property type="component" value="Chromosome"/>
</dbReference>
<evidence type="ECO:0000313" key="8">
    <source>
        <dbReference type="Proteomes" id="UP000001662"/>
    </source>
</evidence>
<name>D9R983_LACSW</name>
<gene>
    <name evidence="7" type="ordered locus">Closa_3305</name>
</gene>
<evidence type="ECO:0000256" key="4">
    <source>
        <dbReference type="ARBA" id="ARBA00022643"/>
    </source>
</evidence>
<dbReference type="HOGENOM" id="CLU_070764_7_0_9"/>
<evidence type="ECO:0000313" key="7">
    <source>
        <dbReference type="EMBL" id="ADL05834.1"/>
    </source>
</evidence>
<reference evidence="7" key="1">
    <citation type="submission" date="2010-07" db="EMBL/GenBank/DDBJ databases">
        <title>Complete sequence of Clostridium saccharolyticum WM1.</title>
        <authorList>
            <consortium name="US DOE Joint Genome Institute"/>
            <person name="Lucas S."/>
            <person name="Copeland A."/>
            <person name="Lapidus A."/>
            <person name="Cheng J.-F."/>
            <person name="Bruce D."/>
            <person name="Goodwin L."/>
            <person name="Pitluck S."/>
            <person name="Chertkov O."/>
            <person name="Detter J.C."/>
            <person name="Han C."/>
            <person name="Tapia R."/>
            <person name="Land M."/>
            <person name="Hauser L."/>
            <person name="Chang Y.-J."/>
            <person name="Jeffries C."/>
            <person name="Kyrpides N."/>
            <person name="Ivanova N."/>
            <person name="Mikhailova N."/>
            <person name="Mouttaki H."/>
            <person name="Lin L."/>
            <person name="Zhou J."/>
            <person name="Hemme C.L."/>
            <person name="Woyke T."/>
        </authorList>
    </citation>
    <scope>NUCLEOTIDE SEQUENCE [LARGE SCALE GENOMIC DNA]</scope>
    <source>
        <strain evidence="7">WM1</strain>
    </source>
</reference>
<feature type="domain" description="Nitroreductase" evidence="6">
    <location>
        <begin position="9"/>
        <end position="168"/>
    </location>
</feature>
<evidence type="ECO:0000256" key="1">
    <source>
        <dbReference type="ARBA" id="ARBA00001917"/>
    </source>
</evidence>
<evidence type="ECO:0000256" key="3">
    <source>
        <dbReference type="ARBA" id="ARBA00022630"/>
    </source>
</evidence>
<proteinExistence type="inferred from homology"/>
<dbReference type="KEGG" id="csh:Closa_3305"/>